<evidence type="ECO:0000313" key="14">
    <source>
        <dbReference type="EMBL" id="HIP91241.1"/>
    </source>
</evidence>
<evidence type="ECO:0000256" key="5">
    <source>
        <dbReference type="ARBA" id="ARBA00023134"/>
    </source>
</evidence>
<evidence type="ECO:0000256" key="2">
    <source>
        <dbReference type="ARBA" id="ARBA00022490"/>
    </source>
</evidence>
<feature type="binding site" evidence="8">
    <location>
        <position position="197"/>
    </location>
    <ligand>
        <name>GTP</name>
        <dbReference type="ChEBI" id="CHEBI:37565"/>
    </ligand>
</feature>
<name>A0A832ZB71_9EURY</name>
<dbReference type="GO" id="GO:0032153">
    <property type="term" value="C:cell division site"/>
    <property type="evidence" value="ECO:0007669"/>
    <property type="project" value="UniProtKB-UniRule"/>
</dbReference>
<dbReference type="SMART" id="SM00864">
    <property type="entry name" value="Tubulin"/>
    <property type="match status" value="1"/>
</dbReference>
<dbReference type="GO" id="GO:0005525">
    <property type="term" value="F:GTP binding"/>
    <property type="evidence" value="ECO:0007669"/>
    <property type="project" value="UniProtKB-UniRule"/>
</dbReference>
<dbReference type="EMBL" id="DQUO01000032">
    <property type="protein sequence ID" value="HIP91241.1"/>
    <property type="molecule type" value="Genomic_DNA"/>
</dbReference>
<keyword evidence="2 8" id="KW-0963">Cytoplasm</keyword>
<dbReference type="GO" id="GO:0051258">
    <property type="term" value="P:protein polymerization"/>
    <property type="evidence" value="ECO:0007669"/>
    <property type="project" value="UniProtKB-UniRule"/>
</dbReference>
<feature type="binding site" evidence="8">
    <location>
        <begin position="120"/>
        <end position="122"/>
    </location>
    <ligand>
        <name>GTP</name>
        <dbReference type="ChEBI" id="CHEBI:37565"/>
    </ligand>
</feature>
<keyword evidence="7 8" id="KW-0131">Cell cycle</keyword>
<dbReference type="GO" id="GO:0003924">
    <property type="term" value="F:GTPase activity"/>
    <property type="evidence" value="ECO:0007669"/>
    <property type="project" value="UniProtKB-UniRule"/>
</dbReference>
<dbReference type="Proteomes" id="UP000643554">
    <property type="component" value="Unassembled WGS sequence"/>
</dbReference>
<gene>
    <name evidence="8 13" type="primary">ftsZ</name>
    <name evidence="13" type="ORF">EYH15_04755</name>
    <name evidence="14" type="ORF">EYH21_02950</name>
</gene>
<dbReference type="PROSITE" id="PS01134">
    <property type="entry name" value="FTSZ_1"/>
    <property type="match status" value="1"/>
</dbReference>
<dbReference type="FunFam" id="3.40.50.1440:FF:000023">
    <property type="entry name" value="Cell division protein FtsZ"/>
    <property type="match status" value="1"/>
</dbReference>
<keyword evidence="4 8" id="KW-0547">Nucleotide-binding</keyword>
<keyword evidence="6 8" id="KW-0717">Septation</keyword>
<dbReference type="Pfam" id="PF00091">
    <property type="entry name" value="Tubulin"/>
    <property type="match status" value="1"/>
</dbReference>
<evidence type="ECO:0000256" key="8">
    <source>
        <dbReference type="HAMAP-Rule" id="MF_00909"/>
    </source>
</evidence>
<feature type="domain" description="Tubulin/FtsZ 2-layer sandwich" evidence="12">
    <location>
        <begin position="217"/>
        <end position="337"/>
    </location>
</feature>
<evidence type="ECO:0000256" key="1">
    <source>
        <dbReference type="ARBA" id="ARBA00009690"/>
    </source>
</evidence>
<dbReference type="InterPro" id="IPR024757">
    <property type="entry name" value="FtsZ_C"/>
</dbReference>
<comment type="subcellular location">
    <subcellularLocation>
        <location evidence="8">Cytoplasm</location>
    </subcellularLocation>
    <text evidence="8">Assembles at midcell at the inner surface of the cytoplasmic membrane.</text>
</comment>
<feature type="binding site" evidence="8">
    <location>
        <position position="151"/>
    </location>
    <ligand>
        <name>GTP</name>
        <dbReference type="ChEBI" id="CHEBI:37565"/>
    </ligand>
</feature>
<reference evidence="13" key="1">
    <citation type="journal article" date="2020" name="ISME J.">
        <title>Gammaproteobacteria mediating utilization of methyl-, sulfur- and petroleum organic compounds in deep ocean hydrothermal plumes.</title>
        <authorList>
            <person name="Zhou Z."/>
            <person name="Liu Y."/>
            <person name="Pan J."/>
            <person name="Cron B.R."/>
            <person name="Toner B.M."/>
            <person name="Anantharaman K."/>
            <person name="Breier J.A."/>
            <person name="Dick G.J."/>
            <person name="Li M."/>
        </authorList>
    </citation>
    <scope>NUCLEOTIDE SEQUENCE</scope>
    <source>
        <strain evidence="13">SZUA-1453</strain>
        <strain evidence="14">SZUA-1471</strain>
    </source>
</reference>
<dbReference type="Gene3D" id="3.40.50.1440">
    <property type="entry name" value="Tubulin/FtsZ, GTPase domain"/>
    <property type="match status" value="1"/>
</dbReference>
<evidence type="ECO:0000256" key="4">
    <source>
        <dbReference type="ARBA" id="ARBA00022741"/>
    </source>
</evidence>
<feature type="domain" description="Tubulin/FtsZ GTPase" evidence="11">
    <location>
        <begin position="25"/>
        <end position="215"/>
    </location>
</feature>
<dbReference type="InterPro" id="IPR018316">
    <property type="entry name" value="Tubulin/FtsZ_2-layer-sand-dom"/>
</dbReference>
<accession>A0A832ZB71</accession>
<dbReference type="SUPFAM" id="SSF52490">
    <property type="entry name" value="Tubulin nucleotide-binding domain-like"/>
    <property type="match status" value="1"/>
</dbReference>
<dbReference type="AlphaFoldDB" id="A0A832ZB71"/>
<dbReference type="SUPFAM" id="SSF55307">
    <property type="entry name" value="Tubulin C-terminal domain-like"/>
    <property type="match status" value="1"/>
</dbReference>
<dbReference type="InterPro" id="IPR020805">
    <property type="entry name" value="Cell_div_FtsZ_CS"/>
</dbReference>
<organism evidence="13 15">
    <name type="scientific">Methanothermococcus okinawensis</name>
    <dbReference type="NCBI Taxonomy" id="155863"/>
    <lineage>
        <taxon>Archaea</taxon>
        <taxon>Methanobacteriati</taxon>
        <taxon>Methanobacteriota</taxon>
        <taxon>Methanomada group</taxon>
        <taxon>Methanococci</taxon>
        <taxon>Methanococcales</taxon>
        <taxon>Methanococcaceae</taxon>
        <taxon>Methanothermococcus</taxon>
    </lineage>
</organism>
<dbReference type="EMBL" id="DQUI01000076">
    <property type="protein sequence ID" value="HIP84779.1"/>
    <property type="molecule type" value="Genomic_DNA"/>
</dbReference>
<evidence type="ECO:0000313" key="13">
    <source>
        <dbReference type="EMBL" id="HIP84779.1"/>
    </source>
</evidence>
<evidence type="ECO:0000313" key="15">
    <source>
        <dbReference type="Proteomes" id="UP000643554"/>
    </source>
</evidence>
<dbReference type="Proteomes" id="UP000618343">
    <property type="component" value="Unassembled WGS sequence"/>
</dbReference>
<dbReference type="PANTHER" id="PTHR30314:SF9">
    <property type="entry name" value="CELL DIVISION PROTEIN FTSZ 2"/>
    <property type="match status" value="1"/>
</dbReference>
<comment type="similarity">
    <text evidence="1 8 10">Belongs to the FtsZ family.</text>
</comment>
<dbReference type="SMART" id="SM00865">
    <property type="entry name" value="Tubulin_C"/>
    <property type="match status" value="1"/>
</dbReference>
<feature type="binding site" evidence="8">
    <location>
        <position position="154"/>
    </location>
    <ligand>
        <name>GTP</name>
        <dbReference type="ChEBI" id="CHEBI:37565"/>
    </ligand>
</feature>
<evidence type="ECO:0000256" key="3">
    <source>
        <dbReference type="ARBA" id="ARBA00022618"/>
    </source>
</evidence>
<comment type="function">
    <text evidence="8">Essential cell division protein that forms a contractile ring structure (Z ring) at the future cell division site. The regulation of the ring assembly controls the timing and the location of cell division. One of the functions of the FtsZ ring is to recruit other cell division proteins to the septum to produce a new cell wall between the dividing cells. Binds GTP and shows GTPase activity.</text>
</comment>
<dbReference type="Pfam" id="PF12327">
    <property type="entry name" value="FtsZ_C"/>
    <property type="match status" value="1"/>
</dbReference>
<protein>
    <recommendedName>
        <fullName evidence="8 9">Cell division protein FtsZ</fullName>
    </recommendedName>
</protein>
<dbReference type="GO" id="GO:0005737">
    <property type="term" value="C:cytoplasm"/>
    <property type="evidence" value="ECO:0007669"/>
    <property type="project" value="UniProtKB-SubCell"/>
</dbReference>
<dbReference type="CDD" id="cd02201">
    <property type="entry name" value="FtsZ_type1"/>
    <property type="match status" value="1"/>
</dbReference>
<dbReference type="GO" id="GO:0043093">
    <property type="term" value="P:FtsZ-dependent cytokinesis"/>
    <property type="evidence" value="ECO:0007669"/>
    <property type="project" value="UniProtKB-UniRule"/>
</dbReference>
<dbReference type="FunFam" id="3.30.1330.20:FF:000008">
    <property type="entry name" value="Cell division protein FtsZ"/>
    <property type="match status" value="1"/>
</dbReference>
<dbReference type="InterPro" id="IPR045061">
    <property type="entry name" value="FtsZ/CetZ"/>
</dbReference>
<feature type="binding site" evidence="8">
    <location>
        <begin position="33"/>
        <end position="37"/>
    </location>
    <ligand>
        <name>GTP</name>
        <dbReference type="ChEBI" id="CHEBI:37565"/>
    </ligand>
</feature>
<dbReference type="HAMAP" id="MF_00909">
    <property type="entry name" value="FtsZ"/>
    <property type="match status" value="1"/>
</dbReference>
<evidence type="ECO:0000256" key="6">
    <source>
        <dbReference type="ARBA" id="ARBA00023210"/>
    </source>
</evidence>
<dbReference type="PRINTS" id="PR00423">
    <property type="entry name" value="CELLDVISFTSZ"/>
</dbReference>
<evidence type="ECO:0000256" key="9">
    <source>
        <dbReference type="NCBIfam" id="TIGR00065"/>
    </source>
</evidence>
<comment type="subunit">
    <text evidence="8">Homodimer. Polymerizes to form a dynamic ring structure in a strictly GTP-dependent manner. Interacts directly with several other division proteins.</text>
</comment>
<evidence type="ECO:0000256" key="7">
    <source>
        <dbReference type="ARBA" id="ARBA00023306"/>
    </source>
</evidence>
<evidence type="ECO:0000256" key="10">
    <source>
        <dbReference type="RuleBase" id="RU003360"/>
    </source>
</evidence>
<dbReference type="InterPro" id="IPR008280">
    <property type="entry name" value="Tub_FtsZ_C"/>
</dbReference>
<comment type="caution">
    <text evidence="13">The sequence shown here is derived from an EMBL/GenBank/DDBJ whole genome shotgun (WGS) entry which is preliminary data.</text>
</comment>
<dbReference type="InterPro" id="IPR000158">
    <property type="entry name" value="Cell_div_FtsZ"/>
</dbReference>
<dbReference type="InterPro" id="IPR003008">
    <property type="entry name" value="Tubulin_FtsZ_GTPase"/>
</dbReference>
<dbReference type="NCBIfam" id="TIGR00065">
    <property type="entry name" value="ftsZ"/>
    <property type="match status" value="1"/>
</dbReference>
<dbReference type="PANTHER" id="PTHR30314">
    <property type="entry name" value="CELL DIVISION PROTEIN FTSZ-RELATED"/>
    <property type="match status" value="1"/>
</dbReference>
<evidence type="ECO:0000259" key="12">
    <source>
        <dbReference type="SMART" id="SM00865"/>
    </source>
</evidence>
<keyword evidence="5 8" id="KW-0342">GTP-binding</keyword>
<sequence length="359" mass="38018">MRLVNEALSRQDSKNLQEDNVGKVNILVVGCGGAGNNTIHRLMEMGIKGAETIALNTDKQHLEHINAHKKILIGSTLTRGLGAGGYPEIGRKSAELAKGVLEDVLKNADLVFVTAGLGGGTGTGSAPVVAEIAKEQGAIVIGVVTYPFRIERARLKKAEEGLERLTEACDTVIVIDNNKLLELVPNLPINDAFKVADEIIANAVKGITETICEKSLINIDFADVKAVMSNGGVAMIGVGEVDSNMKGDRVERVVKETMNCPLLDVDYTGATGALIHITGGPDLSLEEAVRIGEKITENLNPDANVIWGARIDPSMEGCLRVMAIVTGVKSPNILGGNKSSKKIVPTPKKSNTLGIDYIV</sequence>
<proteinExistence type="inferred from homology"/>
<keyword evidence="3 8" id="KW-0132">Cell division</keyword>
<dbReference type="InterPro" id="IPR036525">
    <property type="entry name" value="Tubulin/FtsZ_GTPase_sf"/>
</dbReference>
<dbReference type="PROSITE" id="PS01135">
    <property type="entry name" value="FTSZ_2"/>
    <property type="match status" value="1"/>
</dbReference>
<evidence type="ECO:0000259" key="11">
    <source>
        <dbReference type="SMART" id="SM00864"/>
    </source>
</evidence>